<dbReference type="OrthoDB" id="8053434at2759"/>
<organism evidence="1 2">
    <name type="scientific">Araneus ventricosus</name>
    <name type="common">Orbweaver spider</name>
    <name type="synonym">Epeira ventricosa</name>
    <dbReference type="NCBI Taxonomy" id="182803"/>
    <lineage>
        <taxon>Eukaryota</taxon>
        <taxon>Metazoa</taxon>
        <taxon>Ecdysozoa</taxon>
        <taxon>Arthropoda</taxon>
        <taxon>Chelicerata</taxon>
        <taxon>Arachnida</taxon>
        <taxon>Araneae</taxon>
        <taxon>Araneomorphae</taxon>
        <taxon>Entelegynae</taxon>
        <taxon>Araneoidea</taxon>
        <taxon>Araneidae</taxon>
        <taxon>Araneus</taxon>
    </lineage>
</organism>
<comment type="caution">
    <text evidence="1">The sequence shown here is derived from an EMBL/GenBank/DDBJ whole genome shotgun (WGS) entry which is preliminary data.</text>
</comment>
<reference evidence="1 2" key="1">
    <citation type="journal article" date="2019" name="Sci. Rep.">
        <title>Orb-weaving spider Araneus ventricosus genome elucidates the spidroin gene catalogue.</title>
        <authorList>
            <person name="Kono N."/>
            <person name="Nakamura H."/>
            <person name="Ohtoshi R."/>
            <person name="Moran D.A.P."/>
            <person name="Shinohara A."/>
            <person name="Yoshida Y."/>
            <person name="Fujiwara M."/>
            <person name="Mori M."/>
            <person name="Tomita M."/>
            <person name="Arakawa K."/>
        </authorList>
    </citation>
    <scope>NUCLEOTIDE SEQUENCE [LARGE SCALE GENOMIC DNA]</scope>
</reference>
<sequence>MSSIPQRFNQDELSDLTRDLNLSKEASELLASRLNNKNLLEEGNKITFYCTREKGLLPFFSQEDNLVFCYEIRGLLEKMGLPKYFPDDFRLFIDSSKRILKYFLLHIGNKYGTIPTAHSTKMKEVYNIIDLVSEKMKYSKT</sequence>
<dbReference type="Proteomes" id="UP000499080">
    <property type="component" value="Unassembled WGS sequence"/>
</dbReference>
<dbReference type="PANTHER" id="PTHR46114:SF1">
    <property type="entry name" value="ZAD DOMAIN-CONTAINING PROTEIN"/>
    <property type="match status" value="1"/>
</dbReference>
<accession>A0A4Y2FAR6</accession>
<gene>
    <name evidence="1" type="ORF">AVEN_221969_1</name>
</gene>
<evidence type="ECO:0000313" key="2">
    <source>
        <dbReference type="Proteomes" id="UP000499080"/>
    </source>
</evidence>
<proteinExistence type="predicted"/>
<dbReference type="AlphaFoldDB" id="A0A4Y2FAR6"/>
<dbReference type="EMBL" id="BGPR01000817">
    <property type="protein sequence ID" value="GBM36704.1"/>
    <property type="molecule type" value="Genomic_DNA"/>
</dbReference>
<protein>
    <submittedName>
        <fullName evidence="1">Uncharacterized protein</fullName>
    </submittedName>
</protein>
<evidence type="ECO:0000313" key="1">
    <source>
        <dbReference type="EMBL" id="GBM36704.1"/>
    </source>
</evidence>
<name>A0A4Y2FAR6_ARAVE</name>
<keyword evidence="2" id="KW-1185">Reference proteome</keyword>
<dbReference type="PANTHER" id="PTHR46114">
    <property type="entry name" value="APPLE DOMAIN-CONTAINING PROTEIN"/>
    <property type="match status" value="1"/>
</dbReference>